<protein>
    <submittedName>
        <fullName evidence="1">Uncharacterized protein</fullName>
    </submittedName>
</protein>
<reference evidence="1" key="1">
    <citation type="journal article" date="2014" name="Front. Microbiol.">
        <title>High frequency of phylogenetically diverse reductive dehalogenase-homologous genes in deep subseafloor sedimentary metagenomes.</title>
        <authorList>
            <person name="Kawai M."/>
            <person name="Futagami T."/>
            <person name="Toyoda A."/>
            <person name="Takaki Y."/>
            <person name="Nishi S."/>
            <person name="Hori S."/>
            <person name="Arai W."/>
            <person name="Tsubouchi T."/>
            <person name="Morono Y."/>
            <person name="Uchiyama I."/>
            <person name="Ito T."/>
            <person name="Fujiyama A."/>
            <person name="Inagaki F."/>
            <person name="Takami H."/>
        </authorList>
    </citation>
    <scope>NUCLEOTIDE SEQUENCE</scope>
    <source>
        <strain evidence="1">Expedition CK06-06</strain>
    </source>
</reference>
<gene>
    <name evidence="1" type="ORF">S03H2_17917</name>
</gene>
<dbReference type="EMBL" id="BARU01009269">
    <property type="protein sequence ID" value="GAH34777.1"/>
    <property type="molecule type" value="Genomic_DNA"/>
</dbReference>
<comment type="caution">
    <text evidence="1">The sequence shown here is derived from an EMBL/GenBank/DDBJ whole genome shotgun (WGS) entry which is preliminary data.</text>
</comment>
<dbReference type="AlphaFoldDB" id="X1EQA8"/>
<accession>X1EQA8</accession>
<evidence type="ECO:0000313" key="1">
    <source>
        <dbReference type="EMBL" id="GAH34777.1"/>
    </source>
</evidence>
<name>X1EQA8_9ZZZZ</name>
<feature type="non-terminal residue" evidence="1">
    <location>
        <position position="1"/>
    </location>
</feature>
<organism evidence="1">
    <name type="scientific">marine sediment metagenome</name>
    <dbReference type="NCBI Taxonomy" id="412755"/>
    <lineage>
        <taxon>unclassified sequences</taxon>
        <taxon>metagenomes</taxon>
        <taxon>ecological metagenomes</taxon>
    </lineage>
</organism>
<sequence>DYQHQRKINERDCKAIVERIPAWSPIDNRLKELEEKVDSLLGRYREREVTGRKFKFDWEGELSDLKEKFTSVELQHKALEWR</sequence>
<proteinExistence type="predicted"/>